<feature type="domain" description="Cadherin" evidence="13">
    <location>
        <begin position="366"/>
        <end position="419"/>
    </location>
</feature>
<keyword evidence="3" id="KW-0812">Transmembrane</keyword>
<dbReference type="EMBL" id="KK117929">
    <property type="protein sequence ID" value="KFM71781.1"/>
    <property type="molecule type" value="Genomic_DNA"/>
</dbReference>
<keyword evidence="5" id="KW-0677">Repeat</keyword>
<keyword evidence="11" id="KW-0325">Glycoprotein</keyword>
<evidence type="ECO:0000313" key="15">
    <source>
        <dbReference type="Proteomes" id="UP000054359"/>
    </source>
</evidence>
<keyword evidence="7" id="KW-0130">Cell adhesion</keyword>
<feature type="domain" description="Cadherin" evidence="13">
    <location>
        <begin position="1"/>
        <end position="61"/>
    </location>
</feature>
<keyword evidence="9" id="KW-0472">Membrane</keyword>
<dbReference type="PROSITE" id="PS50268">
    <property type="entry name" value="CADHERIN_2"/>
    <property type="match status" value="5"/>
</dbReference>
<dbReference type="GO" id="GO:0005886">
    <property type="term" value="C:plasma membrane"/>
    <property type="evidence" value="ECO:0007669"/>
    <property type="project" value="InterPro"/>
</dbReference>
<gene>
    <name evidence="14" type="ORF">X975_01968</name>
</gene>
<dbReference type="GO" id="GO:0007424">
    <property type="term" value="P:open tracheal system development"/>
    <property type="evidence" value="ECO:0007669"/>
    <property type="project" value="UniProtKB-ARBA"/>
</dbReference>
<dbReference type="PANTHER" id="PTHR24026">
    <property type="entry name" value="FAT ATYPICAL CADHERIN-RELATED"/>
    <property type="match status" value="1"/>
</dbReference>
<feature type="domain" description="Cadherin" evidence="13">
    <location>
        <begin position="262"/>
        <end position="365"/>
    </location>
</feature>
<keyword evidence="8" id="KW-1133">Transmembrane helix</keyword>
<name>A0A087U342_STEMI</name>
<dbReference type="OrthoDB" id="6513612at2759"/>
<sequence>MFKIGETTGVIRTTGRLFDREIEEFYTLVVEVRNEAREISKYAHVLVEVTVLDINDNAPYFIGLPYYAVVPIDSPIHYSVFKVKAKDLDSGPNGDIIFEIVEGDKRAFQIDQKTGEILLKQPLTANTYELVIEARDRGNPALSSLVTLPIQVISRDMPVFSQQLYYTTVLENLPPDSPLLTVTANSPHSRQLIYSLVSGNRKEDLRLDFNTGVLYAVEDLDFETTPKYQLILRATDAVSGIYSDVQVIINVEDVNDNPPMFSQPSYNTTVSEAVPFGTSVLKVRATDRDTKASQSIQYHIVGNATSHFQIDSADGTIYVKQPLDHEIKQEHYFTVMATDGGHPILSSTAHVWIGVADMNDNPPEFDHKYYRCTVSQEVKRGQFITMVMASDPDDSDQSKLEYTIIEGNEMQSFSINRQT</sequence>
<evidence type="ECO:0000256" key="9">
    <source>
        <dbReference type="ARBA" id="ARBA00023136"/>
    </source>
</evidence>
<keyword evidence="2" id="KW-0245">EGF-like domain</keyword>
<protein>
    <submittedName>
        <fullName evidence="14">Protocadherin Fat 3</fullName>
    </submittedName>
</protein>
<evidence type="ECO:0000256" key="3">
    <source>
        <dbReference type="ARBA" id="ARBA00022692"/>
    </source>
</evidence>
<evidence type="ECO:0000256" key="8">
    <source>
        <dbReference type="ARBA" id="ARBA00022989"/>
    </source>
</evidence>
<accession>A0A087U342</accession>
<feature type="non-terminal residue" evidence="14">
    <location>
        <position position="419"/>
    </location>
</feature>
<dbReference type="AlphaFoldDB" id="A0A087U342"/>
<dbReference type="STRING" id="407821.A0A087U342"/>
<dbReference type="FunFam" id="2.60.40.60:FF:000021">
    <property type="entry name" value="FAT atypical cadherin 1"/>
    <property type="match status" value="1"/>
</dbReference>
<reference evidence="14 15" key="1">
    <citation type="submission" date="2013-11" db="EMBL/GenBank/DDBJ databases">
        <title>Genome sequencing of Stegodyphus mimosarum.</title>
        <authorList>
            <person name="Bechsgaard J."/>
        </authorList>
    </citation>
    <scope>NUCLEOTIDE SEQUENCE [LARGE SCALE GENOMIC DNA]</scope>
</reference>
<feature type="domain" description="Cadherin" evidence="13">
    <location>
        <begin position="62"/>
        <end position="160"/>
    </location>
</feature>
<dbReference type="GO" id="GO:0007156">
    <property type="term" value="P:homophilic cell adhesion via plasma membrane adhesion molecules"/>
    <property type="evidence" value="ECO:0007669"/>
    <property type="project" value="InterPro"/>
</dbReference>
<dbReference type="InterPro" id="IPR015919">
    <property type="entry name" value="Cadherin-like_sf"/>
</dbReference>
<evidence type="ECO:0000256" key="11">
    <source>
        <dbReference type="ARBA" id="ARBA00023180"/>
    </source>
</evidence>
<evidence type="ECO:0000313" key="14">
    <source>
        <dbReference type="EMBL" id="KFM71781.1"/>
    </source>
</evidence>
<evidence type="ECO:0000256" key="10">
    <source>
        <dbReference type="ARBA" id="ARBA00023157"/>
    </source>
</evidence>
<dbReference type="InterPro" id="IPR020894">
    <property type="entry name" value="Cadherin_CS"/>
</dbReference>
<dbReference type="CDD" id="cd11304">
    <property type="entry name" value="Cadherin_repeat"/>
    <property type="match status" value="5"/>
</dbReference>
<dbReference type="InterPro" id="IPR002126">
    <property type="entry name" value="Cadherin-like_dom"/>
</dbReference>
<evidence type="ECO:0000256" key="2">
    <source>
        <dbReference type="ARBA" id="ARBA00022536"/>
    </source>
</evidence>
<evidence type="ECO:0000256" key="5">
    <source>
        <dbReference type="ARBA" id="ARBA00022737"/>
    </source>
</evidence>
<evidence type="ECO:0000256" key="6">
    <source>
        <dbReference type="ARBA" id="ARBA00022837"/>
    </source>
</evidence>
<keyword evidence="4" id="KW-0732">Signal</keyword>
<feature type="domain" description="Cadherin" evidence="13">
    <location>
        <begin position="161"/>
        <end position="261"/>
    </location>
</feature>
<dbReference type="SMART" id="SM00112">
    <property type="entry name" value="CA"/>
    <property type="match status" value="4"/>
</dbReference>
<keyword evidence="6 12" id="KW-0106">Calcium</keyword>
<proteinExistence type="predicted"/>
<evidence type="ECO:0000256" key="4">
    <source>
        <dbReference type="ARBA" id="ARBA00022729"/>
    </source>
</evidence>
<evidence type="ECO:0000259" key="13">
    <source>
        <dbReference type="PROSITE" id="PS50268"/>
    </source>
</evidence>
<dbReference type="Gene3D" id="2.60.40.60">
    <property type="entry name" value="Cadherins"/>
    <property type="match status" value="5"/>
</dbReference>
<dbReference type="Pfam" id="PF00028">
    <property type="entry name" value="Cadherin"/>
    <property type="match status" value="3"/>
</dbReference>
<dbReference type="GO" id="GO:0005509">
    <property type="term" value="F:calcium ion binding"/>
    <property type="evidence" value="ECO:0007669"/>
    <property type="project" value="UniProtKB-UniRule"/>
</dbReference>
<dbReference type="PROSITE" id="PS00232">
    <property type="entry name" value="CADHERIN_1"/>
    <property type="match status" value="2"/>
</dbReference>
<dbReference type="Proteomes" id="UP000054359">
    <property type="component" value="Unassembled WGS sequence"/>
</dbReference>
<dbReference type="PANTHER" id="PTHR24026:SF133">
    <property type="entry name" value="CADHERIN-RELATED FAMILY MEMBER 2"/>
    <property type="match status" value="1"/>
</dbReference>
<dbReference type="FunFam" id="2.60.40.60:FF:000020">
    <property type="entry name" value="Dachsous cadherin-related 1b"/>
    <property type="match status" value="1"/>
</dbReference>
<comment type="subcellular location">
    <subcellularLocation>
        <location evidence="1">Membrane</location>
        <topology evidence="1">Single-pass membrane protein</topology>
    </subcellularLocation>
</comment>
<keyword evidence="10" id="KW-1015">Disulfide bond</keyword>
<dbReference type="SUPFAM" id="SSF49313">
    <property type="entry name" value="Cadherin-like"/>
    <property type="match status" value="5"/>
</dbReference>
<evidence type="ECO:0000256" key="12">
    <source>
        <dbReference type="PROSITE-ProRule" id="PRU00043"/>
    </source>
</evidence>
<dbReference type="OMA" id="WICEFLL"/>
<dbReference type="GO" id="GO:0008104">
    <property type="term" value="P:intracellular protein localization"/>
    <property type="evidence" value="ECO:0007669"/>
    <property type="project" value="UniProtKB-ARBA"/>
</dbReference>
<dbReference type="GO" id="GO:0030855">
    <property type="term" value="P:epithelial cell differentiation"/>
    <property type="evidence" value="ECO:0007669"/>
    <property type="project" value="UniProtKB-ARBA"/>
</dbReference>
<organism evidence="14 15">
    <name type="scientific">Stegodyphus mimosarum</name>
    <name type="common">African social velvet spider</name>
    <dbReference type="NCBI Taxonomy" id="407821"/>
    <lineage>
        <taxon>Eukaryota</taxon>
        <taxon>Metazoa</taxon>
        <taxon>Ecdysozoa</taxon>
        <taxon>Arthropoda</taxon>
        <taxon>Chelicerata</taxon>
        <taxon>Arachnida</taxon>
        <taxon>Araneae</taxon>
        <taxon>Araneomorphae</taxon>
        <taxon>Entelegynae</taxon>
        <taxon>Eresoidea</taxon>
        <taxon>Eresidae</taxon>
        <taxon>Stegodyphus</taxon>
    </lineage>
</organism>
<evidence type="ECO:0000256" key="7">
    <source>
        <dbReference type="ARBA" id="ARBA00022889"/>
    </source>
</evidence>
<evidence type="ECO:0000256" key="1">
    <source>
        <dbReference type="ARBA" id="ARBA00004167"/>
    </source>
</evidence>
<dbReference type="FunFam" id="2.60.40.60:FF:000032">
    <property type="entry name" value="FAT atypical cadherin 1"/>
    <property type="match status" value="1"/>
</dbReference>
<dbReference type="PRINTS" id="PR00205">
    <property type="entry name" value="CADHERIN"/>
</dbReference>
<dbReference type="GO" id="GO:0009653">
    <property type="term" value="P:anatomical structure morphogenesis"/>
    <property type="evidence" value="ECO:0007669"/>
    <property type="project" value="UniProtKB-ARBA"/>
</dbReference>
<keyword evidence="15" id="KW-1185">Reference proteome</keyword>